<evidence type="ECO:0000256" key="1">
    <source>
        <dbReference type="SAM" id="SignalP"/>
    </source>
</evidence>
<dbReference type="Proteomes" id="UP001065174">
    <property type="component" value="Chromosome"/>
</dbReference>
<evidence type="ECO:0000313" key="4">
    <source>
        <dbReference type="Proteomes" id="UP001065174"/>
    </source>
</evidence>
<evidence type="ECO:0000259" key="2">
    <source>
        <dbReference type="SMART" id="SM00458"/>
    </source>
</evidence>
<organism evidence="3 4">
    <name type="scientific">Reichenbachiella agarivorans</name>
    <dbReference type="NCBI Taxonomy" id="2979464"/>
    <lineage>
        <taxon>Bacteria</taxon>
        <taxon>Pseudomonadati</taxon>
        <taxon>Bacteroidota</taxon>
        <taxon>Cytophagia</taxon>
        <taxon>Cytophagales</taxon>
        <taxon>Reichenbachiellaceae</taxon>
        <taxon>Reichenbachiella</taxon>
    </lineage>
</organism>
<dbReference type="InterPro" id="IPR000772">
    <property type="entry name" value="Ricin_B_lectin"/>
</dbReference>
<dbReference type="NCBIfam" id="TIGR04183">
    <property type="entry name" value="Por_Secre_tail"/>
    <property type="match status" value="1"/>
</dbReference>
<dbReference type="RefSeq" id="WP_262310072.1">
    <property type="nucleotide sequence ID" value="NZ_CP106679.1"/>
</dbReference>
<dbReference type="EMBL" id="CP106679">
    <property type="protein sequence ID" value="UXP32637.1"/>
    <property type="molecule type" value="Genomic_DNA"/>
</dbReference>
<dbReference type="SUPFAM" id="SSF51126">
    <property type="entry name" value="Pectin lyase-like"/>
    <property type="match status" value="1"/>
</dbReference>
<protein>
    <submittedName>
        <fullName evidence="3">Ricin-type beta-trefoil lectin domain protein</fullName>
    </submittedName>
</protein>
<dbReference type="Pfam" id="PF18962">
    <property type="entry name" value="Por_Secre_tail"/>
    <property type="match status" value="1"/>
</dbReference>
<dbReference type="CDD" id="cd00161">
    <property type="entry name" value="beta-trefoil_Ricin-like"/>
    <property type="match status" value="1"/>
</dbReference>
<feature type="domain" description="Ricin B lectin" evidence="2">
    <location>
        <begin position="532"/>
        <end position="673"/>
    </location>
</feature>
<sequence>MKTKITISQTWLWCMKATVCLMFFGLVSHAQTTVYSLSALKPYLDDNNANVKLAPGTYSVTAADVANGLYSDQSDVVGRISKVLFLFEGNNSTYDFTGVTINVSTAVFQSFGNYNVYEMQIIGNNNVLKNLTLVDNGSVNDNPSKSACNLVMDGSGNRIEGFHVTVKGSYPYGYGDAFGKGGGPVISHRKHSACLIRGESNHVKNCTFIHRSYGHAIFMQAASNPTVEGCNVEGEMRTTDDMLDEEGTGSPADNVDFMTVWGYKLPAGYMMSLGEGGIRAYNAGETVINGVGYERGTSNPTVLNCTVKYMRTGVTLAHATGTKYVEGCTIIGCEQGYAIGSGNVVNCRADAAFGPVYQSTYDNDNGFHADITIIPAVDAYYNGSKSVAYIGSDYSNVTLRSSEATVNQNLKIQMGGDHKNIRFLNGSNASQNNHSGYHVDIENFTNYPIVIASGTNYITGESCGTVTNSGSNNSISSSSNCPSFGGDFQLVKRNATNYAIDGGVGAVVGRSVELYTYVQHANLTWTEIDRGGGYYSYQKLNTTVCLDGGSGGSNGQDVTLKTCSSSNYAQQWQKIDAGNGHYRLQKRGTNFSIDGGNGGAINQNVYLWASSSTNQNQQWRFDNVSSARVVSQETVDPSILTNELTIYPNPAMETFKILVKDKGFSSYMLFDVRGGMLQRDVFDPAVEELAIDVKQYSAGIYLLKLEGANDSKTLRLVKE</sequence>
<dbReference type="InterPro" id="IPR011050">
    <property type="entry name" value="Pectin_lyase_fold/virulence"/>
</dbReference>
<feature type="signal peptide" evidence="1">
    <location>
        <begin position="1"/>
        <end position="30"/>
    </location>
</feature>
<evidence type="ECO:0000313" key="3">
    <source>
        <dbReference type="EMBL" id="UXP32637.1"/>
    </source>
</evidence>
<proteinExistence type="predicted"/>
<keyword evidence="1" id="KW-0732">Signal</keyword>
<dbReference type="InterPro" id="IPR026444">
    <property type="entry name" value="Secre_tail"/>
</dbReference>
<name>A0ABY6CQ56_9BACT</name>
<dbReference type="SUPFAM" id="SSF50370">
    <property type="entry name" value="Ricin B-like lectins"/>
    <property type="match status" value="1"/>
</dbReference>
<dbReference type="PROSITE" id="PS50231">
    <property type="entry name" value="RICIN_B_LECTIN"/>
    <property type="match status" value="1"/>
</dbReference>
<feature type="chain" id="PRO_5047312441" evidence="1">
    <location>
        <begin position="31"/>
        <end position="719"/>
    </location>
</feature>
<reference evidence="3" key="1">
    <citation type="submission" date="2022-09" db="EMBL/GenBank/DDBJ databases">
        <title>Comparative genomics and taxonomic characterization of three novel marine species of genus Reichenbachiella exhibiting antioxidant and polysaccharide degradation activities.</title>
        <authorList>
            <person name="Muhammad N."/>
            <person name="Lee Y.-J."/>
            <person name="Ko J."/>
            <person name="Kim S.-G."/>
        </authorList>
    </citation>
    <scope>NUCLEOTIDE SEQUENCE</scope>
    <source>
        <strain evidence="3">BKB1-1</strain>
    </source>
</reference>
<dbReference type="InterPro" id="IPR035992">
    <property type="entry name" value="Ricin_B-like_lectins"/>
</dbReference>
<accession>A0ABY6CQ56</accession>
<dbReference type="Gene3D" id="2.80.10.50">
    <property type="match status" value="1"/>
</dbReference>
<gene>
    <name evidence="3" type="ORF">N6H18_01460</name>
</gene>
<dbReference type="Pfam" id="PF00652">
    <property type="entry name" value="Ricin_B_lectin"/>
    <property type="match status" value="1"/>
</dbReference>
<keyword evidence="4" id="KW-1185">Reference proteome</keyword>
<dbReference type="SMART" id="SM00458">
    <property type="entry name" value="RICIN"/>
    <property type="match status" value="1"/>
</dbReference>